<reference evidence="1" key="1">
    <citation type="submission" date="2023-07" db="EMBL/GenBank/DDBJ databases">
        <title>Sorghum-associated microbial communities from plants grown in Nebraska, USA.</title>
        <authorList>
            <person name="Schachtman D."/>
        </authorList>
    </citation>
    <scope>NUCLEOTIDE SEQUENCE</scope>
    <source>
        <strain evidence="1">3432</strain>
    </source>
</reference>
<dbReference type="EMBL" id="JAVDVC010000015">
    <property type="protein sequence ID" value="MDR6961427.1"/>
    <property type="molecule type" value="Genomic_DNA"/>
</dbReference>
<name>A0AAW8MJT8_9PSED</name>
<accession>A0AAW8MJT8</accession>
<proteinExistence type="predicted"/>
<dbReference type="Proteomes" id="UP001252613">
    <property type="component" value="Unassembled WGS sequence"/>
</dbReference>
<protein>
    <submittedName>
        <fullName evidence="1">Uncharacterized protein</fullName>
    </submittedName>
</protein>
<organism evidence="1 2">
    <name type="scientific">Pseudomonas brassicacearum</name>
    <dbReference type="NCBI Taxonomy" id="930166"/>
    <lineage>
        <taxon>Bacteria</taxon>
        <taxon>Pseudomonadati</taxon>
        <taxon>Pseudomonadota</taxon>
        <taxon>Gammaproteobacteria</taxon>
        <taxon>Pseudomonadales</taxon>
        <taxon>Pseudomonadaceae</taxon>
        <taxon>Pseudomonas</taxon>
    </lineage>
</organism>
<comment type="caution">
    <text evidence="1">The sequence shown here is derived from an EMBL/GenBank/DDBJ whole genome shotgun (WGS) entry which is preliminary data.</text>
</comment>
<dbReference type="AlphaFoldDB" id="A0AAW8MJT8"/>
<gene>
    <name evidence="1" type="ORF">J2W43_005440</name>
</gene>
<evidence type="ECO:0000313" key="1">
    <source>
        <dbReference type="EMBL" id="MDR6961427.1"/>
    </source>
</evidence>
<evidence type="ECO:0000313" key="2">
    <source>
        <dbReference type="Proteomes" id="UP001252613"/>
    </source>
</evidence>
<sequence length="279" mass="31874">MTINSERFKLQQLVELSIGCTNHKELSTYKTNLESFVISQNDLLEFENALREDSGNTLYKGVISLLEALASISDGHQSWAIVKLYYASFYFLRVLFGARGFGMIKCKGEIYILKIEPGQKPSRQTGKKFNGQDTRGDHKTTIYIFEKVVGVGDLLLSNTIQDGSVLEFMMNSREAVHYRHPTFSEPAFDFFENTILSDEGLAKWIEDYVRDSTGVYLFLDQHSCIATPLYLLKKVRSELSSRLNFKDPFLSSQNQTLNSLLNTGKFGTYDPFLELFRNQ</sequence>
<dbReference type="RefSeq" id="WP_310367652.1">
    <property type="nucleotide sequence ID" value="NZ_JAVDVC010000015.1"/>
</dbReference>